<gene>
    <name evidence="2" type="ORF">B0I31_104540</name>
</gene>
<evidence type="ECO:0000256" key="1">
    <source>
        <dbReference type="SAM" id="Phobius"/>
    </source>
</evidence>
<feature type="transmembrane region" description="Helical" evidence="1">
    <location>
        <begin position="111"/>
        <end position="134"/>
    </location>
</feature>
<feature type="transmembrane region" description="Helical" evidence="1">
    <location>
        <begin position="375"/>
        <end position="393"/>
    </location>
</feature>
<sequence length="444" mass="47527">MTVTSEDPPRTGERRLRVLADSLLPQPPAPRSGTVTGYLLGFVAALAFLLLLPAGRARLDHLWAEDGARFALDAVTLPAWSNLVEPYGGYLHTLPRLVAELVALLPLEWTAAGFAIAAAVLRALVALLCFAASGAYLRSLPLRVALASLVVVLPAGNSEPLNNMTNLHWFLLYGVFWALLWRDAPRVPVALFVFLAAVSSPLVFVLAPVALLRLAVPRKEVPVAFFAGALVQGAVMLFAERNPYSHDVVDPVQVALASVLRVPVVAFTGSEQVARIYPAHGNLPLLAALVLAAVPVVAGLRWGGRSGRLLVLLGVGYSVLVIVVSLTANWSAVLQVQYPEVVMAGQRYSVAPCLFLFAAIAVGLDAVPAHRWQRYAVVAGRAVIALVVLASVVQHFRTAAVVLDGVPWDQSVVQARARCGTGSPAGRLDHEPANWFFELPCRYL</sequence>
<feature type="transmembrane region" description="Helical" evidence="1">
    <location>
        <begin position="164"/>
        <end position="181"/>
    </location>
</feature>
<keyword evidence="1" id="KW-0812">Transmembrane</keyword>
<dbReference type="EMBL" id="PYAX01000004">
    <property type="protein sequence ID" value="PSL56249.1"/>
    <property type="molecule type" value="Genomic_DNA"/>
</dbReference>
<keyword evidence="1" id="KW-1133">Transmembrane helix</keyword>
<protein>
    <recommendedName>
        <fullName evidence="4">Mannosyltransferase PIG-V</fullName>
    </recommendedName>
</protein>
<name>A0A2P8ICQ9_SACCR</name>
<feature type="transmembrane region" description="Helical" evidence="1">
    <location>
        <begin position="35"/>
        <end position="52"/>
    </location>
</feature>
<feature type="transmembrane region" description="Helical" evidence="1">
    <location>
        <begin position="309"/>
        <end position="328"/>
    </location>
</feature>
<reference evidence="2 3" key="1">
    <citation type="submission" date="2018-03" db="EMBL/GenBank/DDBJ databases">
        <title>Genomic Encyclopedia of Type Strains, Phase III (KMG-III): the genomes of soil and plant-associated and newly described type strains.</title>
        <authorList>
            <person name="Whitman W."/>
        </authorList>
    </citation>
    <scope>NUCLEOTIDE SEQUENCE [LARGE SCALE GENOMIC DNA]</scope>
    <source>
        <strain evidence="2 3">CGMCC 4.7097</strain>
    </source>
</reference>
<dbReference type="OrthoDB" id="4578799at2"/>
<feature type="transmembrane region" description="Helical" evidence="1">
    <location>
        <begin position="348"/>
        <end position="368"/>
    </location>
</feature>
<dbReference type="RefSeq" id="WP_106615890.1">
    <property type="nucleotide sequence ID" value="NZ_PYAX01000004.1"/>
</dbReference>
<comment type="caution">
    <text evidence="2">The sequence shown here is derived from an EMBL/GenBank/DDBJ whole genome shotgun (WGS) entry which is preliminary data.</text>
</comment>
<evidence type="ECO:0000313" key="3">
    <source>
        <dbReference type="Proteomes" id="UP000241118"/>
    </source>
</evidence>
<evidence type="ECO:0008006" key="4">
    <source>
        <dbReference type="Google" id="ProtNLM"/>
    </source>
</evidence>
<dbReference type="Proteomes" id="UP000241118">
    <property type="component" value="Unassembled WGS sequence"/>
</dbReference>
<keyword evidence="1" id="KW-0472">Membrane</keyword>
<feature type="transmembrane region" description="Helical" evidence="1">
    <location>
        <begin position="283"/>
        <end position="302"/>
    </location>
</feature>
<feature type="transmembrane region" description="Helical" evidence="1">
    <location>
        <begin position="187"/>
        <end position="209"/>
    </location>
</feature>
<dbReference type="AlphaFoldDB" id="A0A2P8ICQ9"/>
<accession>A0A2P8ICQ9</accession>
<organism evidence="2 3">
    <name type="scientific">Saccharothrix carnea</name>
    <dbReference type="NCBI Taxonomy" id="1280637"/>
    <lineage>
        <taxon>Bacteria</taxon>
        <taxon>Bacillati</taxon>
        <taxon>Actinomycetota</taxon>
        <taxon>Actinomycetes</taxon>
        <taxon>Pseudonocardiales</taxon>
        <taxon>Pseudonocardiaceae</taxon>
        <taxon>Saccharothrix</taxon>
    </lineage>
</organism>
<evidence type="ECO:0000313" key="2">
    <source>
        <dbReference type="EMBL" id="PSL56249.1"/>
    </source>
</evidence>
<keyword evidence="3" id="KW-1185">Reference proteome</keyword>
<proteinExistence type="predicted"/>